<accession>A0AA88N6Q1</accession>
<comment type="caution">
    <text evidence="3">The sequence shown here is derived from an EMBL/GenBank/DDBJ whole genome shotgun (WGS) entry which is preliminary data.</text>
</comment>
<keyword evidence="2" id="KW-0812">Transmembrane</keyword>
<organism evidence="3 4">
    <name type="scientific">Tachysurus vachellii</name>
    <name type="common">Darkbarbel catfish</name>
    <name type="synonym">Pelteobagrus vachellii</name>
    <dbReference type="NCBI Taxonomy" id="175792"/>
    <lineage>
        <taxon>Eukaryota</taxon>
        <taxon>Metazoa</taxon>
        <taxon>Chordata</taxon>
        <taxon>Craniata</taxon>
        <taxon>Vertebrata</taxon>
        <taxon>Euteleostomi</taxon>
        <taxon>Actinopterygii</taxon>
        <taxon>Neopterygii</taxon>
        <taxon>Teleostei</taxon>
        <taxon>Ostariophysi</taxon>
        <taxon>Siluriformes</taxon>
        <taxon>Bagridae</taxon>
        <taxon>Tachysurus</taxon>
    </lineage>
</organism>
<feature type="compositionally biased region" description="Basic and acidic residues" evidence="1">
    <location>
        <begin position="51"/>
        <end position="62"/>
    </location>
</feature>
<reference evidence="3" key="1">
    <citation type="submission" date="2023-08" db="EMBL/GenBank/DDBJ databases">
        <title>Pelteobagrus vachellii genome.</title>
        <authorList>
            <person name="Liu H."/>
        </authorList>
    </citation>
    <scope>NUCLEOTIDE SEQUENCE</scope>
    <source>
        <strain evidence="3">PRFRI_2022a</strain>
        <tissue evidence="3">Muscle</tissue>
    </source>
</reference>
<feature type="region of interest" description="Disordered" evidence="1">
    <location>
        <begin position="42"/>
        <end position="62"/>
    </location>
</feature>
<keyword evidence="2" id="KW-1133">Transmembrane helix</keyword>
<evidence type="ECO:0000256" key="2">
    <source>
        <dbReference type="SAM" id="Phobius"/>
    </source>
</evidence>
<dbReference type="EMBL" id="JAVHJS010000007">
    <property type="protein sequence ID" value="KAK2852262.1"/>
    <property type="molecule type" value="Genomic_DNA"/>
</dbReference>
<sequence length="62" mass="7156">MSSRISHFRLSKPLTPSVLHYLFFTTCFLFGCIPEIIREQTGTSGRMTSQDSHRQESRAHLD</sequence>
<keyword evidence="4" id="KW-1185">Reference proteome</keyword>
<proteinExistence type="predicted"/>
<protein>
    <submittedName>
        <fullName evidence="3">Uncharacterized protein</fullName>
    </submittedName>
</protein>
<evidence type="ECO:0000256" key="1">
    <source>
        <dbReference type="SAM" id="MobiDB-lite"/>
    </source>
</evidence>
<name>A0AA88N6Q1_TACVA</name>
<dbReference type="AlphaFoldDB" id="A0AA88N6Q1"/>
<gene>
    <name evidence="3" type="ORF">Q7C36_007463</name>
</gene>
<feature type="transmembrane region" description="Helical" evidence="2">
    <location>
        <begin position="18"/>
        <end position="37"/>
    </location>
</feature>
<dbReference type="PROSITE" id="PS51257">
    <property type="entry name" value="PROKAR_LIPOPROTEIN"/>
    <property type="match status" value="1"/>
</dbReference>
<evidence type="ECO:0000313" key="4">
    <source>
        <dbReference type="Proteomes" id="UP001187315"/>
    </source>
</evidence>
<evidence type="ECO:0000313" key="3">
    <source>
        <dbReference type="EMBL" id="KAK2852262.1"/>
    </source>
</evidence>
<keyword evidence="2" id="KW-0472">Membrane</keyword>
<dbReference type="Proteomes" id="UP001187315">
    <property type="component" value="Unassembled WGS sequence"/>
</dbReference>